<keyword evidence="3" id="KW-1185">Reference proteome</keyword>
<dbReference type="Gene3D" id="3.30.420.10">
    <property type="entry name" value="Ribonuclease H-like superfamily/Ribonuclease H"/>
    <property type="match status" value="1"/>
</dbReference>
<dbReference type="CDD" id="cd06222">
    <property type="entry name" value="RNase_H_like"/>
    <property type="match status" value="1"/>
</dbReference>
<dbReference type="PROSITE" id="PS50879">
    <property type="entry name" value="RNASE_H_1"/>
    <property type="match status" value="1"/>
</dbReference>
<dbReference type="InterPro" id="IPR026960">
    <property type="entry name" value="RVT-Znf"/>
</dbReference>
<organism evidence="2 3">
    <name type="scientific">Solanum tuberosum</name>
    <name type="common">Potato</name>
    <dbReference type="NCBI Taxonomy" id="4113"/>
    <lineage>
        <taxon>Eukaryota</taxon>
        <taxon>Viridiplantae</taxon>
        <taxon>Streptophyta</taxon>
        <taxon>Embryophyta</taxon>
        <taxon>Tracheophyta</taxon>
        <taxon>Spermatophyta</taxon>
        <taxon>Magnoliopsida</taxon>
        <taxon>eudicotyledons</taxon>
        <taxon>Gunneridae</taxon>
        <taxon>Pentapetalae</taxon>
        <taxon>asterids</taxon>
        <taxon>lamiids</taxon>
        <taxon>Solanales</taxon>
        <taxon>Solanaceae</taxon>
        <taxon>Solanoideae</taxon>
        <taxon>Solaneae</taxon>
        <taxon>Solanum</taxon>
    </lineage>
</organism>
<proteinExistence type="predicted"/>
<dbReference type="InterPro" id="IPR012337">
    <property type="entry name" value="RNaseH-like_sf"/>
</dbReference>
<dbReference type="Pfam" id="PF13456">
    <property type="entry name" value="RVT_3"/>
    <property type="match status" value="1"/>
</dbReference>
<protein>
    <recommendedName>
        <fullName evidence="1">RNase H type-1 domain-containing protein</fullName>
    </recommendedName>
</protein>
<comment type="caution">
    <text evidence="2">The sequence shown here is derived from an EMBL/GenBank/DDBJ whole genome shotgun (WGS) entry which is preliminary data.</text>
</comment>
<evidence type="ECO:0000259" key="1">
    <source>
        <dbReference type="PROSITE" id="PS50879"/>
    </source>
</evidence>
<evidence type="ECO:0000313" key="2">
    <source>
        <dbReference type="EMBL" id="KAH0737840.1"/>
    </source>
</evidence>
<dbReference type="Pfam" id="PF13966">
    <property type="entry name" value="zf-RVT"/>
    <property type="match status" value="1"/>
</dbReference>
<dbReference type="InterPro" id="IPR044730">
    <property type="entry name" value="RNase_H-like_dom_plant"/>
</dbReference>
<feature type="domain" description="RNase H type-1" evidence="1">
    <location>
        <begin position="313"/>
        <end position="442"/>
    </location>
</feature>
<dbReference type="InterPro" id="IPR053151">
    <property type="entry name" value="RNase_H-like"/>
</dbReference>
<dbReference type="PANTHER" id="PTHR47723">
    <property type="entry name" value="OS05G0353850 PROTEIN"/>
    <property type="match status" value="1"/>
</dbReference>
<dbReference type="PANTHER" id="PTHR47723:SF24">
    <property type="entry name" value="RNASE H TYPE-1 DOMAIN-CONTAINING PROTEIN"/>
    <property type="match status" value="1"/>
</dbReference>
<dbReference type="InterPro" id="IPR002156">
    <property type="entry name" value="RNaseH_domain"/>
</dbReference>
<sequence>MTTGKGGSHAWKKMIEVREDMEHEIWWQIKGGGASFWFDNWTKHGSLYYTEEQGAGEEEIEVKQFIVNGEWDEQKIRSLVSREMAKYILENIDPRIEEGDVDVPWWMGNSNGVFTVKSAYEGLRHKKEKVWWWSRIWSRGVPFKMNFLLWRSWRGRVATEDILQRMRISMASRCYCCDNHEQETMRRLFLTAPIAQKLWKHFASCAGIEIKEGLQHTITEWWETPANPKLKVVFQEIPSILMWELWKRRNPRRHGKEVTFEQLKQHSQESVFKLLKTLFPWINIPKEWEGTIEVLKRYRPILHYKPISWEKPQSEWIKCNTDGASKGNPGESAYSFCLRNNLGDLIHAEAEKIGEATSLEAEIKAILNGLRYCSSTNLTKIIVETDSLGLTKIINKVWKIPWQYIQEIEEIQELLGKVNAFIIHGFREANQLADRMANGAYIHQEKIQWLSFEQLSVECRRILNMDKTSIPTLRIKTRKIKDQQQ</sequence>
<gene>
    <name evidence="2" type="ORF">KY290_036545</name>
</gene>
<name>A0ABQ7TWQ3_SOLTU</name>
<dbReference type="EMBL" id="JAIVGD010000028">
    <property type="protein sequence ID" value="KAH0737840.1"/>
    <property type="molecule type" value="Genomic_DNA"/>
</dbReference>
<dbReference type="SUPFAM" id="SSF53098">
    <property type="entry name" value="Ribonuclease H-like"/>
    <property type="match status" value="1"/>
</dbReference>
<evidence type="ECO:0000313" key="3">
    <source>
        <dbReference type="Proteomes" id="UP000826656"/>
    </source>
</evidence>
<dbReference type="InterPro" id="IPR036397">
    <property type="entry name" value="RNaseH_sf"/>
</dbReference>
<dbReference type="Proteomes" id="UP000826656">
    <property type="component" value="Unassembled WGS sequence"/>
</dbReference>
<reference evidence="2 3" key="1">
    <citation type="journal article" date="2021" name="bioRxiv">
        <title>Chromosome-scale and haplotype-resolved genome assembly of a tetraploid potato cultivar.</title>
        <authorList>
            <person name="Sun H."/>
            <person name="Jiao W.-B."/>
            <person name="Krause K."/>
            <person name="Campoy J.A."/>
            <person name="Goel M."/>
            <person name="Folz-Donahue K."/>
            <person name="Kukat C."/>
            <person name="Huettel B."/>
            <person name="Schneeberger K."/>
        </authorList>
    </citation>
    <scope>NUCLEOTIDE SEQUENCE [LARGE SCALE GENOMIC DNA]</scope>
    <source>
        <strain evidence="2">SolTubOtavaFocal</strain>
        <tissue evidence="2">Leaves</tissue>
    </source>
</reference>
<accession>A0ABQ7TWQ3</accession>